<dbReference type="Proteomes" id="UP000722485">
    <property type="component" value="Unassembled WGS sequence"/>
</dbReference>
<dbReference type="EMBL" id="JAANBB010000002">
    <property type="protein sequence ID" value="KAF7558021.1"/>
    <property type="molecule type" value="Genomic_DNA"/>
</dbReference>
<feature type="region of interest" description="Disordered" evidence="1">
    <location>
        <begin position="199"/>
        <end position="260"/>
    </location>
</feature>
<feature type="region of interest" description="Disordered" evidence="1">
    <location>
        <begin position="1"/>
        <end position="20"/>
    </location>
</feature>
<dbReference type="AlphaFoldDB" id="A0A9P5HN84"/>
<reference evidence="2" key="1">
    <citation type="submission" date="2020-03" db="EMBL/GenBank/DDBJ databases">
        <title>Draft Genome Sequence of Cylindrodendrum hubeiense.</title>
        <authorList>
            <person name="Buettner E."/>
            <person name="Kellner H."/>
        </authorList>
    </citation>
    <scope>NUCLEOTIDE SEQUENCE</scope>
    <source>
        <strain evidence="2">IHI 201604</strain>
    </source>
</reference>
<sequence length="260" mass="28077">MAFVPDAPIPIDLGSRNPPHLPQNARAALILGSEYDISEGPVYGEAISTPTPAPGSILLGEEAYFEVNMEDIFETEAFLEDPLADLLPDLPALPAQPAPQPGLQISQPGPQSPQGPPSSDVFEHSKTSEPALAINLSAATAGVTLESQAILDDKMKVFRTFYAAFDETAKQFPTGRMFRFAQQMSQSFLSHWVSALNGNSQPQPQLQHQLQPQPRLPAAQKPVRSYTSALTTDLPIRRAAAPGFDDFQPARTRGNAPDPQ</sequence>
<feature type="region of interest" description="Disordered" evidence="1">
    <location>
        <begin position="89"/>
        <end position="126"/>
    </location>
</feature>
<accession>A0A9P5HN84</accession>
<protein>
    <submittedName>
        <fullName evidence="2">Uncharacterized protein</fullName>
    </submittedName>
</protein>
<proteinExistence type="predicted"/>
<keyword evidence="3" id="KW-1185">Reference proteome</keyword>
<dbReference type="OrthoDB" id="5104423at2759"/>
<organism evidence="2 3">
    <name type="scientific">Cylindrodendrum hubeiense</name>
    <dbReference type="NCBI Taxonomy" id="595255"/>
    <lineage>
        <taxon>Eukaryota</taxon>
        <taxon>Fungi</taxon>
        <taxon>Dikarya</taxon>
        <taxon>Ascomycota</taxon>
        <taxon>Pezizomycotina</taxon>
        <taxon>Sordariomycetes</taxon>
        <taxon>Hypocreomycetidae</taxon>
        <taxon>Hypocreales</taxon>
        <taxon>Nectriaceae</taxon>
        <taxon>Cylindrodendrum</taxon>
    </lineage>
</organism>
<evidence type="ECO:0000256" key="1">
    <source>
        <dbReference type="SAM" id="MobiDB-lite"/>
    </source>
</evidence>
<gene>
    <name evidence="2" type="ORF">G7Z17_g350</name>
</gene>
<name>A0A9P5HN84_9HYPO</name>
<feature type="compositionally biased region" description="Low complexity" evidence="1">
    <location>
        <begin position="201"/>
        <end position="222"/>
    </location>
</feature>
<evidence type="ECO:0000313" key="3">
    <source>
        <dbReference type="Proteomes" id="UP000722485"/>
    </source>
</evidence>
<evidence type="ECO:0000313" key="2">
    <source>
        <dbReference type="EMBL" id="KAF7558021.1"/>
    </source>
</evidence>
<comment type="caution">
    <text evidence="2">The sequence shown here is derived from an EMBL/GenBank/DDBJ whole genome shotgun (WGS) entry which is preliminary data.</text>
</comment>